<sequence>MRPALLEPLLDRTYRRLFAAQALSLVGTGLTTVALALLAYDLAGKDAGAVLGTALALKMVAYVGIAPLVGAIAHRLPRRSFLVALDLVRAGIVLFLPFVTAIWQIYVLIFVLQSCSAAFTPTFQATIPDVLTDEKRYTEALSLSRLAYDLEALLSPTLAAALLTITSHSTLFVGDAVTFFVSAGLVLSTVLPAAKPVERTGGIWSKTTYGMRLYLATPRLRGLLALNLAVAAAGSMVIVNTVVYVRSILGGDNSAVAWLMAASGGGSMLAALLLPRVLTWVPERTAMIGGAGLLALGLAAAATLPGFAVAAGLWLLLGIGSSLVQTPGGRLLRRSSQSEDRPALFAAQFALSHACWLLTYPAAGWLGATFGLATAFAAMVAAVLIASTLALMLWPSVDPAEIAHSHEPHQHDHLHVHDEHHQHKHEGWEGPEPHRHPHRHAPTRHIHAFVIDDHHPAWPRH</sequence>
<comment type="caution">
    <text evidence="8">The sequence shown here is derived from an EMBL/GenBank/DDBJ whole genome shotgun (WGS) entry which is preliminary data.</text>
</comment>
<evidence type="ECO:0000256" key="1">
    <source>
        <dbReference type="ARBA" id="ARBA00004651"/>
    </source>
</evidence>
<evidence type="ECO:0000256" key="7">
    <source>
        <dbReference type="SAM" id="Phobius"/>
    </source>
</evidence>
<name>A0ABT3QSY7_9HYPH</name>
<protein>
    <submittedName>
        <fullName evidence="8">MFS transporter</fullName>
    </submittedName>
</protein>
<keyword evidence="4 7" id="KW-1133">Transmembrane helix</keyword>
<feature type="transmembrane region" description="Helical" evidence="7">
    <location>
        <begin position="255"/>
        <end position="274"/>
    </location>
</feature>
<evidence type="ECO:0000313" key="9">
    <source>
        <dbReference type="Proteomes" id="UP001301216"/>
    </source>
</evidence>
<keyword evidence="5 7" id="KW-0472">Membrane</keyword>
<dbReference type="RefSeq" id="WP_112590808.1">
    <property type="nucleotide sequence ID" value="NZ_JAPHAV010000013.1"/>
</dbReference>
<evidence type="ECO:0000256" key="2">
    <source>
        <dbReference type="ARBA" id="ARBA00022475"/>
    </source>
</evidence>
<keyword evidence="3 7" id="KW-0812">Transmembrane</keyword>
<reference evidence="8 9" key="1">
    <citation type="submission" date="2022-11" db="EMBL/GenBank/DDBJ databases">
        <title>Brucella sp. YY2X, whole genome shotgun sequencing project.</title>
        <authorList>
            <person name="Yang Y."/>
        </authorList>
    </citation>
    <scope>NUCLEOTIDE SEQUENCE [LARGE SCALE GENOMIC DNA]</scope>
    <source>
        <strain evidence="8 9">YY2X</strain>
    </source>
</reference>
<evidence type="ECO:0000256" key="6">
    <source>
        <dbReference type="SAM" id="MobiDB-lite"/>
    </source>
</evidence>
<evidence type="ECO:0000256" key="5">
    <source>
        <dbReference type="ARBA" id="ARBA00023136"/>
    </source>
</evidence>
<accession>A0ABT3QSY7</accession>
<keyword evidence="2" id="KW-1003">Cell membrane</keyword>
<dbReference type="PANTHER" id="PTHR23513">
    <property type="entry name" value="INTEGRAL MEMBRANE EFFLUX PROTEIN-RELATED"/>
    <property type="match status" value="1"/>
</dbReference>
<dbReference type="Proteomes" id="UP001301216">
    <property type="component" value="Unassembled WGS sequence"/>
</dbReference>
<dbReference type="SUPFAM" id="SSF103473">
    <property type="entry name" value="MFS general substrate transporter"/>
    <property type="match status" value="1"/>
</dbReference>
<evidence type="ECO:0000313" key="8">
    <source>
        <dbReference type="EMBL" id="MCX2698736.1"/>
    </source>
</evidence>
<dbReference type="InterPro" id="IPR036259">
    <property type="entry name" value="MFS_trans_sf"/>
</dbReference>
<dbReference type="Gene3D" id="1.20.1250.20">
    <property type="entry name" value="MFS general substrate transporter like domains"/>
    <property type="match status" value="2"/>
</dbReference>
<gene>
    <name evidence="8" type="ORF">OPR82_18605</name>
</gene>
<proteinExistence type="predicted"/>
<dbReference type="Pfam" id="PF07690">
    <property type="entry name" value="MFS_1"/>
    <property type="match status" value="2"/>
</dbReference>
<feature type="region of interest" description="Disordered" evidence="6">
    <location>
        <begin position="418"/>
        <end position="440"/>
    </location>
</feature>
<dbReference type="InterPro" id="IPR011701">
    <property type="entry name" value="MFS"/>
</dbReference>
<evidence type="ECO:0000256" key="4">
    <source>
        <dbReference type="ARBA" id="ARBA00022989"/>
    </source>
</evidence>
<keyword evidence="9" id="KW-1185">Reference proteome</keyword>
<feature type="transmembrane region" description="Helical" evidence="7">
    <location>
        <begin position="222"/>
        <end position="243"/>
    </location>
</feature>
<evidence type="ECO:0000256" key="3">
    <source>
        <dbReference type="ARBA" id="ARBA00022692"/>
    </source>
</evidence>
<feature type="compositionally biased region" description="Basic and acidic residues" evidence="6">
    <location>
        <begin position="418"/>
        <end position="434"/>
    </location>
</feature>
<feature type="transmembrane region" description="Helical" evidence="7">
    <location>
        <begin position="369"/>
        <end position="394"/>
    </location>
</feature>
<feature type="transmembrane region" description="Helical" evidence="7">
    <location>
        <begin position="49"/>
        <end position="69"/>
    </location>
</feature>
<comment type="subcellular location">
    <subcellularLocation>
        <location evidence="1">Cell membrane</location>
        <topology evidence="1">Multi-pass membrane protein</topology>
    </subcellularLocation>
</comment>
<feature type="transmembrane region" description="Helical" evidence="7">
    <location>
        <begin position="286"/>
        <end position="307"/>
    </location>
</feature>
<dbReference type="EMBL" id="JAPHAV010000013">
    <property type="protein sequence ID" value="MCX2698736.1"/>
    <property type="molecule type" value="Genomic_DNA"/>
</dbReference>
<dbReference type="PANTHER" id="PTHR23513:SF6">
    <property type="entry name" value="MAJOR FACILITATOR SUPERFAMILY ASSOCIATED DOMAIN-CONTAINING PROTEIN"/>
    <property type="match status" value="1"/>
</dbReference>
<dbReference type="CDD" id="cd06173">
    <property type="entry name" value="MFS_MefA_like"/>
    <property type="match status" value="1"/>
</dbReference>
<feature type="transmembrane region" description="Helical" evidence="7">
    <location>
        <begin position="171"/>
        <end position="191"/>
    </location>
</feature>
<organism evidence="8 9">
    <name type="scientific">Ochrobactrum chromiisoli</name>
    <dbReference type="NCBI Taxonomy" id="2993941"/>
    <lineage>
        <taxon>Bacteria</taxon>
        <taxon>Pseudomonadati</taxon>
        <taxon>Pseudomonadota</taxon>
        <taxon>Alphaproteobacteria</taxon>
        <taxon>Hyphomicrobiales</taxon>
        <taxon>Brucellaceae</taxon>
        <taxon>Brucella/Ochrobactrum group</taxon>
        <taxon>Ochrobactrum</taxon>
    </lineage>
</organism>
<feature type="transmembrane region" description="Helical" evidence="7">
    <location>
        <begin position="21"/>
        <end position="43"/>
    </location>
</feature>